<organism evidence="3 4">
    <name type="scientific">Halalkalicoccus paucihalophilus</name>
    <dbReference type="NCBI Taxonomy" id="1008153"/>
    <lineage>
        <taxon>Archaea</taxon>
        <taxon>Methanobacteriati</taxon>
        <taxon>Methanobacteriota</taxon>
        <taxon>Stenosarchaea group</taxon>
        <taxon>Halobacteria</taxon>
        <taxon>Halobacteriales</taxon>
        <taxon>Halococcaceae</taxon>
        <taxon>Halalkalicoccus</taxon>
    </lineage>
</organism>
<keyword evidence="4" id="KW-1185">Reference proteome</keyword>
<proteinExistence type="predicted"/>
<comment type="caution">
    <text evidence="3">The sequence shown here is derived from an EMBL/GenBank/DDBJ whole genome shotgun (WGS) entry which is preliminary data.</text>
</comment>
<keyword evidence="2" id="KW-0812">Transmembrane</keyword>
<dbReference type="AlphaFoldDB" id="A0A151AJ12"/>
<reference evidence="3 4" key="1">
    <citation type="submission" date="2016-02" db="EMBL/GenBank/DDBJ databases">
        <title>Genome sequence of Halalkalicoccus paucihalophilus DSM 24557.</title>
        <authorList>
            <person name="Poehlein A."/>
            <person name="Daniel R."/>
        </authorList>
    </citation>
    <scope>NUCLEOTIDE SEQUENCE [LARGE SCALE GENOMIC DNA]</scope>
    <source>
        <strain evidence="3 4">DSM 24557</strain>
    </source>
</reference>
<feature type="transmembrane region" description="Helical" evidence="2">
    <location>
        <begin position="51"/>
        <end position="70"/>
    </location>
</feature>
<keyword evidence="2" id="KW-0472">Membrane</keyword>
<accession>A0A151AJ12</accession>
<feature type="compositionally biased region" description="Basic and acidic residues" evidence="1">
    <location>
        <begin position="80"/>
        <end position="92"/>
    </location>
</feature>
<name>A0A151AJ12_9EURY</name>
<dbReference type="RefSeq" id="WP_066378718.1">
    <property type="nucleotide sequence ID" value="NZ_LTAZ01000001.1"/>
</dbReference>
<keyword evidence="2" id="KW-1133">Transmembrane helix</keyword>
<feature type="compositionally biased region" description="Basic and acidic residues" evidence="1">
    <location>
        <begin position="116"/>
        <end position="134"/>
    </location>
</feature>
<evidence type="ECO:0000256" key="1">
    <source>
        <dbReference type="SAM" id="MobiDB-lite"/>
    </source>
</evidence>
<dbReference type="Proteomes" id="UP000075321">
    <property type="component" value="Unassembled WGS sequence"/>
</dbReference>
<protein>
    <recommendedName>
        <fullName evidence="5">DUF3099 domain-containing protein</fullName>
    </recommendedName>
</protein>
<sequence length="168" mass="17763">MTARTDFGTPIAKRARGFWAYYRRYTTTAIHAAATAALTAFGLLIFIDSSFAWLAIAAYVLPPVVLYATGSAVGEDPDDRDAGRPEDADRARPPRVPDVGGDRDADGSDADSDGVDTDHDGPDGDSDGIDRDTDGPDLDSDGIDRDSDGRDTDTDSDDSDGADTDRDG</sequence>
<evidence type="ECO:0000313" key="4">
    <source>
        <dbReference type="Proteomes" id="UP000075321"/>
    </source>
</evidence>
<feature type="region of interest" description="Disordered" evidence="1">
    <location>
        <begin position="70"/>
        <end position="168"/>
    </location>
</feature>
<gene>
    <name evidence="3" type="ORF">HAPAU_03340</name>
</gene>
<feature type="transmembrane region" description="Helical" evidence="2">
    <location>
        <begin position="21"/>
        <end position="45"/>
    </location>
</feature>
<dbReference type="PATRIC" id="fig|1008153.3.peg.337"/>
<feature type="compositionally biased region" description="Basic and acidic residues" evidence="1">
    <location>
        <begin position="142"/>
        <end position="153"/>
    </location>
</feature>
<dbReference type="EMBL" id="LTAZ01000001">
    <property type="protein sequence ID" value="KYH27666.1"/>
    <property type="molecule type" value="Genomic_DNA"/>
</dbReference>
<evidence type="ECO:0000313" key="3">
    <source>
        <dbReference type="EMBL" id="KYH27666.1"/>
    </source>
</evidence>
<evidence type="ECO:0008006" key="5">
    <source>
        <dbReference type="Google" id="ProtNLM"/>
    </source>
</evidence>
<dbReference type="OrthoDB" id="214923at2157"/>
<evidence type="ECO:0000256" key="2">
    <source>
        <dbReference type="SAM" id="Phobius"/>
    </source>
</evidence>